<evidence type="ECO:0000313" key="3">
    <source>
        <dbReference type="Proteomes" id="UP000770717"/>
    </source>
</evidence>
<dbReference type="InterPro" id="IPR006461">
    <property type="entry name" value="PLAC_motif_containing"/>
</dbReference>
<dbReference type="AlphaFoldDB" id="A0A8J6FUE4"/>
<dbReference type="PANTHER" id="PTHR15907">
    <property type="entry name" value="DUF614 FAMILY PROTEIN-RELATED"/>
    <property type="match status" value="1"/>
</dbReference>
<protein>
    <recommendedName>
        <fullName evidence="4">Cornifelin</fullName>
    </recommendedName>
</protein>
<dbReference type="Pfam" id="PF04749">
    <property type="entry name" value="PLAC8"/>
    <property type="match status" value="1"/>
</dbReference>
<comment type="similarity">
    <text evidence="1">Belongs to the cornifelin family.</text>
</comment>
<dbReference type="OrthoDB" id="1045822at2759"/>
<sequence>MSVTTQQPGQAQPGVMSPTGEWSSNLCDCCDDCGLCLFGLCLPSCFGCYVAKKYGENCLLPCVPGGLTAMRTHMRLTYGIRGTVCNDALMMLCCGWCEMCRMAREMKRLQR</sequence>
<keyword evidence="3" id="KW-1185">Reference proteome</keyword>
<dbReference type="Proteomes" id="UP000770717">
    <property type="component" value="Unassembled WGS sequence"/>
</dbReference>
<dbReference type="NCBIfam" id="TIGR01571">
    <property type="entry name" value="A_thal_Cys_rich"/>
    <property type="match status" value="1"/>
</dbReference>
<name>A0A8J6FUE4_ELECQ</name>
<evidence type="ECO:0000313" key="2">
    <source>
        <dbReference type="EMBL" id="KAG9492870.1"/>
    </source>
</evidence>
<evidence type="ECO:0000256" key="1">
    <source>
        <dbReference type="ARBA" id="ARBA00009024"/>
    </source>
</evidence>
<evidence type="ECO:0008006" key="4">
    <source>
        <dbReference type="Google" id="ProtNLM"/>
    </source>
</evidence>
<reference evidence="2" key="1">
    <citation type="thesis" date="2020" institute="ProQuest LLC" country="789 East Eisenhower Parkway, Ann Arbor, MI, USA">
        <title>Comparative Genomics and Chromosome Evolution.</title>
        <authorList>
            <person name="Mudd A.B."/>
        </authorList>
    </citation>
    <scope>NUCLEOTIDE SEQUENCE</scope>
    <source>
        <strain evidence="2">HN-11 Male</strain>
        <tissue evidence="2">Kidney and liver</tissue>
    </source>
</reference>
<accession>A0A8J6FUE4</accession>
<comment type="caution">
    <text evidence="2">The sequence shown here is derived from an EMBL/GenBank/DDBJ whole genome shotgun (WGS) entry which is preliminary data.</text>
</comment>
<proteinExistence type="inferred from homology"/>
<gene>
    <name evidence="2" type="ORF">GDO78_001038</name>
</gene>
<organism evidence="2 3">
    <name type="scientific">Eleutherodactylus coqui</name>
    <name type="common">Puerto Rican coqui</name>
    <dbReference type="NCBI Taxonomy" id="57060"/>
    <lineage>
        <taxon>Eukaryota</taxon>
        <taxon>Metazoa</taxon>
        <taxon>Chordata</taxon>
        <taxon>Craniata</taxon>
        <taxon>Vertebrata</taxon>
        <taxon>Euteleostomi</taxon>
        <taxon>Amphibia</taxon>
        <taxon>Batrachia</taxon>
        <taxon>Anura</taxon>
        <taxon>Neobatrachia</taxon>
        <taxon>Hyloidea</taxon>
        <taxon>Eleutherodactylidae</taxon>
        <taxon>Eleutherodactylinae</taxon>
        <taxon>Eleutherodactylus</taxon>
        <taxon>Eleutherodactylus</taxon>
    </lineage>
</organism>
<dbReference type="EMBL" id="WNTK01000001">
    <property type="protein sequence ID" value="KAG9492870.1"/>
    <property type="molecule type" value="Genomic_DNA"/>
</dbReference>